<keyword evidence="8" id="KW-0732">Signal</keyword>
<feature type="signal peptide" evidence="8">
    <location>
        <begin position="1"/>
        <end position="31"/>
    </location>
</feature>
<dbReference type="PANTHER" id="PTHR13802:SF63">
    <property type="entry name" value="SUSHI DOMAIN-CONTAINING PROTEIN 2"/>
    <property type="match status" value="1"/>
</dbReference>
<dbReference type="Gene3D" id="2.60.40.10">
    <property type="entry name" value="Immunoglobulins"/>
    <property type="match status" value="1"/>
</dbReference>
<dbReference type="SUPFAM" id="SSF90188">
    <property type="entry name" value="Somatomedin B domain"/>
    <property type="match status" value="1"/>
</dbReference>
<proteinExistence type="predicted"/>
<dbReference type="SUPFAM" id="SSF81296">
    <property type="entry name" value="E set domains"/>
    <property type="match status" value="1"/>
</dbReference>
<comment type="subcellular location">
    <subcellularLocation>
        <location evidence="1">Membrane</location>
    </subcellularLocation>
</comment>
<dbReference type="PROSITE" id="PS50958">
    <property type="entry name" value="SMB_2"/>
    <property type="match status" value="1"/>
</dbReference>
<dbReference type="InterPro" id="IPR051495">
    <property type="entry name" value="Epithelial_Barrier/Signaling"/>
</dbReference>
<evidence type="ECO:0000259" key="9">
    <source>
        <dbReference type="PROSITE" id="PS50856"/>
    </source>
</evidence>
<dbReference type="PROSITE" id="PS50856">
    <property type="entry name" value="AMOP"/>
    <property type="match status" value="1"/>
</dbReference>
<evidence type="ECO:0000313" key="14">
    <source>
        <dbReference type="Proteomes" id="UP000827986"/>
    </source>
</evidence>
<dbReference type="InterPro" id="IPR000436">
    <property type="entry name" value="Sushi_SCR_CCP_dom"/>
</dbReference>
<feature type="domain" description="AMOP" evidence="9">
    <location>
        <begin position="288"/>
        <end position="436"/>
    </location>
</feature>
<evidence type="ECO:0000256" key="8">
    <source>
        <dbReference type="SAM" id="SignalP"/>
    </source>
</evidence>
<dbReference type="EMBL" id="JAHDVG010000575">
    <property type="protein sequence ID" value="KAH1164726.1"/>
    <property type="molecule type" value="Genomic_DNA"/>
</dbReference>
<feature type="chain" id="PRO_5039073999" description="Sushi domain containing 2" evidence="8">
    <location>
        <begin position="32"/>
        <end position="881"/>
    </location>
</feature>
<evidence type="ECO:0000256" key="3">
    <source>
        <dbReference type="ARBA" id="ARBA00022989"/>
    </source>
</evidence>
<keyword evidence="6" id="KW-0768">Sushi</keyword>
<keyword evidence="3 7" id="KW-1133">Transmembrane helix</keyword>
<organism evidence="13 14">
    <name type="scientific">Mauremys mutica</name>
    <name type="common">yellowpond turtle</name>
    <dbReference type="NCBI Taxonomy" id="74926"/>
    <lineage>
        <taxon>Eukaryota</taxon>
        <taxon>Metazoa</taxon>
        <taxon>Chordata</taxon>
        <taxon>Craniata</taxon>
        <taxon>Vertebrata</taxon>
        <taxon>Euteleostomi</taxon>
        <taxon>Archelosauria</taxon>
        <taxon>Testudinata</taxon>
        <taxon>Testudines</taxon>
        <taxon>Cryptodira</taxon>
        <taxon>Durocryptodira</taxon>
        <taxon>Testudinoidea</taxon>
        <taxon>Geoemydidae</taxon>
        <taxon>Geoemydinae</taxon>
        <taxon>Mauremys</taxon>
    </lineage>
</organism>
<evidence type="ECO:0000259" key="11">
    <source>
        <dbReference type="PROSITE" id="PS50958"/>
    </source>
</evidence>
<evidence type="ECO:0008006" key="15">
    <source>
        <dbReference type="Google" id="ProtNLM"/>
    </source>
</evidence>
<evidence type="ECO:0000256" key="1">
    <source>
        <dbReference type="ARBA" id="ARBA00004370"/>
    </source>
</evidence>
<reference evidence="13" key="1">
    <citation type="submission" date="2021-09" db="EMBL/GenBank/DDBJ databases">
        <title>The genome of Mauremys mutica provides insights into the evolution of semi-aquatic lifestyle.</title>
        <authorList>
            <person name="Gong S."/>
            <person name="Gao Y."/>
        </authorList>
    </citation>
    <scope>NUCLEOTIDE SEQUENCE</scope>
    <source>
        <strain evidence="13">MM-2020</strain>
        <tissue evidence="13">Muscle</tissue>
    </source>
</reference>
<evidence type="ECO:0000256" key="6">
    <source>
        <dbReference type="PROSITE-ProRule" id="PRU00302"/>
    </source>
</evidence>
<dbReference type="SMART" id="SM00723">
    <property type="entry name" value="AMOP"/>
    <property type="match status" value="1"/>
</dbReference>
<keyword evidence="4 7" id="KW-0472">Membrane</keyword>
<feature type="domain" description="VWFD" evidence="12">
    <location>
        <begin position="448"/>
        <end position="642"/>
    </location>
</feature>
<dbReference type="PROSITE" id="PS51233">
    <property type="entry name" value="VWFD"/>
    <property type="match status" value="1"/>
</dbReference>
<feature type="domain" description="SMB" evidence="11">
    <location>
        <begin position="32"/>
        <end position="71"/>
    </location>
</feature>
<dbReference type="InterPro" id="IPR036024">
    <property type="entry name" value="Somatomedin_B-like_dom_sf"/>
</dbReference>
<evidence type="ECO:0000256" key="5">
    <source>
        <dbReference type="ARBA" id="ARBA00023157"/>
    </source>
</evidence>
<dbReference type="SMART" id="SM00032">
    <property type="entry name" value="CCP"/>
    <property type="match status" value="1"/>
</dbReference>
<keyword evidence="5 6" id="KW-1015">Disulfide bond</keyword>
<dbReference type="Gene3D" id="2.10.70.10">
    <property type="entry name" value="Complement Module, domain 1"/>
    <property type="match status" value="1"/>
</dbReference>
<evidence type="ECO:0000259" key="10">
    <source>
        <dbReference type="PROSITE" id="PS50923"/>
    </source>
</evidence>
<dbReference type="InterPro" id="IPR014756">
    <property type="entry name" value="Ig_E-set"/>
</dbReference>
<dbReference type="SMART" id="SM00216">
    <property type="entry name" value="VWD"/>
    <property type="match status" value="1"/>
</dbReference>
<keyword evidence="2 7" id="KW-0812">Transmembrane</keyword>
<comment type="caution">
    <text evidence="13">The sequence shown here is derived from an EMBL/GenBank/DDBJ whole genome shotgun (WGS) entry which is preliminary data.</text>
</comment>
<dbReference type="Pfam" id="PF00084">
    <property type="entry name" value="Sushi"/>
    <property type="match status" value="1"/>
</dbReference>
<dbReference type="InterPro" id="IPR013783">
    <property type="entry name" value="Ig-like_fold"/>
</dbReference>
<keyword evidence="14" id="KW-1185">Reference proteome</keyword>
<dbReference type="GO" id="GO:0016020">
    <property type="term" value="C:membrane"/>
    <property type="evidence" value="ECO:0007669"/>
    <property type="project" value="UniProtKB-SubCell"/>
</dbReference>
<dbReference type="InterPro" id="IPR056619">
    <property type="entry name" value="C8-3_MUC4"/>
</dbReference>
<dbReference type="PANTHER" id="PTHR13802">
    <property type="entry name" value="MUCIN 4-RELATED"/>
    <property type="match status" value="1"/>
</dbReference>
<dbReference type="Pfam" id="PF23263">
    <property type="entry name" value="C8-3_MUC4"/>
    <property type="match status" value="1"/>
</dbReference>
<dbReference type="Gene3D" id="4.10.410.20">
    <property type="match status" value="1"/>
</dbReference>
<feature type="domain" description="Sushi" evidence="10">
    <location>
        <begin position="726"/>
        <end position="783"/>
    </location>
</feature>
<evidence type="ECO:0000256" key="4">
    <source>
        <dbReference type="ARBA" id="ARBA00023136"/>
    </source>
</evidence>
<dbReference type="SMART" id="SM00201">
    <property type="entry name" value="SO"/>
    <property type="match status" value="1"/>
</dbReference>
<gene>
    <name evidence="13" type="ORF">KIL84_004008</name>
</gene>
<accession>A0A9D3WPX1</accession>
<dbReference type="PROSITE" id="PS00524">
    <property type="entry name" value="SMB_1"/>
    <property type="match status" value="1"/>
</dbReference>
<dbReference type="Pfam" id="PF01033">
    <property type="entry name" value="Somatomedin_B"/>
    <property type="match status" value="1"/>
</dbReference>
<dbReference type="Pfam" id="PF00094">
    <property type="entry name" value="VWD"/>
    <property type="match status" value="1"/>
</dbReference>
<feature type="disulfide bond" evidence="6">
    <location>
        <begin position="754"/>
        <end position="781"/>
    </location>
</feature>
<dbReference type="InterPro" id="IPR001846">
    <property type="entry name" value="VWF_type-D"/>
</dbReference>
<dbReference type="AlphaFoldDB" id="A0A9D3WPX1"/>
<evidence type="ECO:0000259" key="12">
    <source>
        <dbReference type="PROSITE" id="PS51233"/>
    </source>
</evidence>
<dbReference type="PROSITE" id="PS50923">
    <property type="entry name" value="SUSHI"/>
    <property type="match status" value="1"/>
</dbReference>
<dbReference type="InterPro" id="IPR005533">
    <property type="entry name" value="AMOP_dom"/>
</dbReference>
<dbReference type="CDD" id="cd00033">
    <property type="entry name" value="CCP"/>
    <property type="match status" value="1"/>
</dbReference>
<dbReference type="InterPro" id="IPR035976">
    <property type="entry name" value="Sushi/SCR/CCP_sf"/>
</dbReference>
<dbReference type="Pfam" id="PF03782">
    <property type="entry name" value="AMOP"/>
    <property type="match status" value="1"/>
</dbReference>
<comment type="caution">
    <text evidence="6">Lacks conserved residue(s) required for the propagation of feature annotation.</text>
</comment>
<feature type="transmembrane region" description="Helical" evidence="7">
    <location>
        <begin position="790"/>
        <end position="813"/>
    </location>
</feature>
<name>A0A9D3WPX1_9SAUR</name>
<sequence>MPERLEQSMKLIGIYSSFLILFCSIAHQREGAQDSCSHRCGEELVNCSCQRACKSLGICCSDYSEFCLQISPSSGSLMGGKDFEILNVTFNASSVVSCRFKQEIETSGYVAEDGRAHCISPLLYESGLIPLEISRDGGLTFPHSATWLSVHHSKVSAAEKSTLVNATKWQYYGTPNTGGNLTVTWMHQTFPARCINIEVWGYQETGESYSENWMAEWKYLYTLGKEEPNSGTFTFIPVPAKADYNTWDIGALRISPSNYSDGQSNVPSIWSPVHALAWHLEEDFRKHSAAWATAKCLEWDRREEKLPDFLEEIMDCPCTLAQARADTGRFHTDYGCDIEKGSVCTYHPGAVHCVRAIQASPQYASGQQCCYDSTGTQILTRDSIGGSTPDRGHDWGSPPFKKPPRVPGFSHWLYDVISFYYCCLWSDNCQFYLKHRPSSDCRTYKPPRVASAFGDPHFLTFDGANITFKGQGEYTLLESSLTTLRVQGRTQPARPLNGTVAKVTGLSSVAIQENNSDVIEVRNSEHSGMLEVLLNKEVISFSEQSWMDLKGLFLYSTADQNITVMFSSGAGMELRGRGGFLSLTVLLPVEFHNHTQGLLGVMNDNPRDEYTFKNGTTMSSDASPLQLFEFGADWVVKNETSLFTYDTQFLLNNFFYVAKHNSAFIPVFSPYEDPADLLVKEMTLLCDSDPFCKFDVLTTRSLKVGNSTRVSHQNHKWLVESLQPVVCCGWLDHPTTGKKEGTNYLLASTIRFSCNQGYRLAGSEERTCQLTGVWSGDTTSCLPGTDNNQAVLFGCIFGILGFVILVLLIFLLCRKQKRLLLERNESSPCCLFSHIVLEKQSPQADLSLYRLTHSQATILELPNKNRIGEERIKRRKICGIQ</sequence>
<evidence type="ECO:0000313" key="13">
    <source>
        <dbReference type="EMBL" id="KAH1164726.1"/>
    </source>
</evidence>
<dbReference type="Proteomes" id="UP000827986">
    <property type="component" value="Unassembled WGS sequence"/>
</dbReference>
<evidence type="ECO:0000256" key="2">
    <source>
        <dbReference type="ARBA" id="ARBA00022692"/>
    </source>
</evidence>
<evidence type="ECO:0000256" key="7">
    <source>
        <dbReference type="SAM" id="Phobius"/>
    </source>
</evidence>
<dbReference type="InterPro" id="IPR001212">
    <property type="entry name" value="Somatomedin_B_dom"/>
</dbReference>
<dbReference type="SUPFAM" id="SSF57535">
    <property type="entry name" value="Complement control module/SCR domain"/>
    <property type="match status" value="1"/>
</dbReference>
<protein>
    <recommendedName>
        <fullName evidence="15">Sushi domain containing 2</fullName>
    </recommendedName>
</protein>